<dbReference type="Proteomes" id="UP000612746">
    <property type="component" value="Unassembled WGS sequence"/>
</dbReference>
<keyword evidence="3" id="KW-1185">Reference proteome</keyword>
<accession>A0A8H7PL02</accession>
<gene>
    <name evidence="2" type="ORF">INT44_000455</name>
</gene>
<protein>
    <recommendedName>
        <fullName evidence="1">F-box domain-containing protein</fullName>
    </recommendedName>
</protein>
<comment type="caution">
    <text evidence="2">The sequence shown here is derived from an EMBL/GenBank/DDBJ whole genome shotgun (WGS) entry which is preliminary data.</text>
</comment>
<feature type="domain" description="F-box" evidence="1">
    <location>
        <begin position="89"/>
        <end position="128"/>
    </location>
</feature>
<dbReference type="EMBL" id="JAEPRA010000014">
    <property type="protein sequence ID" value="KAG2175977.1"/>
    <property type="molecule type" value="Genomic_DNA"/>
</dbReference>
<dbReference type="OrthoDB" id="2375253at2759"/>
<reference evidence="2" key="1">
    <citation type="submission" date="2020-12" db="EMBL/GenBank/DDBJ databases">
        <title>Metabolic potential, ecology and presence of endohyphal bacteria is reflected in genomic diversity of Mucoromycotina.</title>
        <authorList>
            <person name="Muszewska A."/>
            <person name="Okrasinska A."/>
            <person name="Steczkiewicz K."/>
            <person name="Drgas O."/>
            <person name="Orlowska M."/>
            <person name="Perlinska-Lenart U."/>
            <person name="Aleksandrzak-Piekarczyk T."/>
            <person name="Szatraj K."/>
            <person name="Zielenkiewicz U."/>
            <person name="Pilsyk S."/>
            <person name="Malc E."/>
            <person name="Mieczkowski P."/>
            <person name="Kruszewska J.S."/>
            <person name="Biernat P."/>
            <person name="Pawlowska J."/>
        </authorList>
    </citation>
    <scope>NUCLEOTIDE SEQUENCE</scope>
    <source>
        <strain evidence="2">WA0000051536</strain>
    </source>
</reference>
<proteinExistence type="predicted"/>
<dbReference type="AlphaFoldDB" id="A0A8H7PL02"/>
<sequence length="666" mass="77160">MLFCSRDKAVSLLGISPYQPKNPHPKNIIATHYCGEDQCNLYRKQLWALDWCLGKSSYQQTTFAIHTSFTSLDSILNMLYHGNSFLNYDLWMNITSYLQVQDVLNASMSCRAWYRQLAHQSLWEKVYTSILPGYPTDHFRINHDISNCVRPEFVSMDGNESVMLKKWYKTSWKQRAVYLAHILRVQSTVIATMRQKTKTFLDVPARPLHDVERINRFELTYGTTFPIDFVTFAIYFAHHLRVDQSNRHEPSMGLVSGECFENPHLWKYWVDKFNFPALDSELPIMIEGYGPLQDQTFRNMMIFPFSQLTKCDELNKAQFLGMSLSRDNSFPPMRPKDGRLPHVPDDSNLQDASGFVYRASFTALQEKTYGLDGLCESFTDYLVQYTGVVLEYGDVPQYGRIGFVDLMTRLPREHCPKISILLPHALDWDIGSYLPTEFSGMDSSIPVFTSLEHQIDCTKAVDTLGHATETVAVPPRRLYMAANDQLRHYQPYRRDVALNSTIMKLADFGVGQYPPVPTIRLPFDVYQDLKEQAENWISTSGSTLGAITRQVDEAQLQVIQHITSDLMGLYHLHQRCIPISLFYDTAERTAFDFMWTSKEFYDHVKALETETIKYSAFELGVIAKRFKHQLNHLGYFIGRFENRKTDWMVRVKADLGEMPCFTWNEF</sequence>
<dbReference type="SUPFAM" id="SSF81383">
    <property type="entry name" value="F-box domain"/>
    <property type="match status" value="1"/>
</dbReference>
<evidence type="ECO:0000259" key="1">
    <source>
        <dbReference type="Pfam" id="PF12937"/>
    </source>
</evidence>
<name>A0A8H7PL02_9FUNG</name>
<dbReference type="InterPro" id="IPR036047">
    <property type="entry name" value="F-box-like_dom_sf"/>
</dbReference>
<organism evidence="2 3">
    <name type="scientific">Umbelopsis vinacea</name>
    <dbReference type="NCBI Taxonomy" id="44442"/>
    <lineage>
        <taxon>Eukaryota</taxon>
        <taxon>Fungi</taxon>
        <taxon>Fungi incertae sedis</taxon>
        <taxon>Mucoromycota</taxon>
        <taxon>Mucoromycotina</taxon>
        <taxon>Umbelopsidomycetes</taxon>
        <taxon>Umbelopsidales</taxon>
        <taxon>Umbelopsidaceae</taxon>
        <taxon>Umbelopsis</taxon>
    </lineage>
</organism>
<evidence type="ECO:0000313" key="3">
    <source>
        <dbReference type="Proteomes" id="UP000612746"/>
    </source>
</evidence>
<dbReference type="Gene3D" id="1.20.1280.50">
    <property type="match status" value="1"/>
</dbReference>
<dbReference type="InterPro" id="IPR001810">
    <property type="entry name" value="F-box_dom"/>
</dbReference>
<evidence type="ECO:0000313" key="2">
    <source>
        <dbReference type="EMBL" id="KAG2175977.1"/>
    </source>
</evidence>
<dbReference type="Pfam" id="PF12937">
    <property type="entry name" value="F-box-like"/>
    <property type="match status" value="1"/>
</dbReference>